<evidence type="ECO:0000313" key="10">
    <source>
        <dbReference type="Proteomes" id="UP001497457"/>
    </source>
</evidence>
<feature type="chain" id="PRO_5044840597" evidence="8">
    <location>
        <begin position="26"/>
        <end position="92"/>
    </location>
</feature>
<name>A0ABC8VP12_9POAL</name>
<evidence type="ECO:0000256" key="8">
    <source>
        <dbReference type="SAM" id="SignalP"/>
    </source>
</evidence>
<organism evidence="9 10">
    <name type="scientific">Urochloa decumbens</name>
    <dbReference type="NCBI Taxonomy" id="240449"/>
    <lineage>
        <taxon>Eukaryota</taxon>
        <taxon>Viridiplantae</taxon>
        <taxon>Streptophyta</taxon>
        <taxon>Embryophyta</taxon>
        <taxon>Tracheophyta</taxon>
        <taxon>Spermatophyta</taxon>
        <taxon>Magnoliopsida</taxon>
        <taxon>Liliopsida</taxon>
        <taxon>Poales</taxon>
        <taxon>Poaceae</taxon>
        <taxon>PACMAD clade</taxon>
        <taxon>Panicoideae</taxon>
        <taxon>Panicodae</taxon>
        <taxon>Paniceae</taxon>
        <taxon>Melinidinae</taxon>
        <taxon>Urochloa</taxon>
    </lineage>
</organism>
<comment type="similarity">
    <text evidence="2">Belongs to the CLV3/ESR signal peptide family.</text>
</comment>
<evidence type="ECO:0000256" key="6">
    <source>
        <dbReference type="ARBA" id="ARBA00023278"/>
    </source>
</evidence>
<feature type="region of interest" description="Disordered" evidence="7">
    <location>
        <begin position="60"/>
        <end position="92"/>
    </location>
</feature>
<proteinExistence type="inferred from homology"/>
<evidence type="ECO:0000256" key="5">
    <source>
        <dbReference type="ARBA" id="ARBA00023180"/>
    </source>
</evidence>
<accession>A0ABC8VP12</accession>
<dbReference type="Proteomes" id="UP001497457">
    <property type="component" value="Chromosome 10rd"/>
</dbReference>
<evidence type="ECO:0000256" key="4">
    <source>
        <dbReference type="ARBA" id="ARBA00022729"/>
    </source>
</evidence>
<evidence type="ECO:0000256" key="2">
    <source>
        <dbReference type="ARBA" id="ARBA00005416"/>
    </source>
</evidence>
<comment type="subcellular location">
    <subcellularLocation>
        <location evidence="1">Secreted</location>
    </subcellularLocation>
</comment>
<keyword evidence="3" id="KW-0964">Secreted</keyword>
<dbReference type="PANTHER" id="PTHR33869:SF12">
    <property type="match status" value="1"/>
</dbReference>
<keyword evidence="5" id="KW-0325">Glycoprotein</keyword>
<feature type="signal peptide" evidence="8">
    <location>
        <begin position="1"/>
        <end position="25"/>
    </location>
</feature>
<protein>
    <submittedName>
        <fullName evidence="9">Uncharacterized protein</fullName>
    </submittedName>
</protein>
<dbReference type="EMBL" id="OZ075120">
    <property type="protein sequence ID" value="CAL4894337.1"/>
    <property type="molecule type" value="Genomic_DNA"/>
</dbReference>
<dbReference type="InterPro" id="IPR039616">
    <property type="entry name" value="CLE1-4"/>
</dbReference>
<gene>
    <name evidence="9" type="ORF">URODEC1_LOCUS5342</name>
</gene>
<keyword evidence="4 8" id="KW-0732">Signal</keyword>
<keyword evidence="10" id="KW-1185">Reference proteome</keyword>
<dbReference type="AlphaFoldDB" id="A0ABC8VP12"/>
<keyword evidence="6" id="KW-0379">Hydroxylation</keyword>
<evidence type="ECO:0000256" key="7">
    <source>
        <dbReference type="SAM" id="MobiDB-lite"/>
    </source>
</evidence>
<dbReference type="PANTHER" id="PTHR33869">
    <property type="entry name" value="CLAVATA3/ESR (CLE)-RELATED PROTEIN 3"/>
    <property type="match status" value="1"/>
</dbReference>
<dbReference type="GO" id="GO:0005576">
    <property type="term" value="C:extracellular region"/>
    <property type="evidence" value="ECO:0007669"/>
    <property type="project" value="UniProtKB-SubCell"/>
</dbReference>
<evidence type="ECO:0000256" key="1">
    <source>
        <dbReference type="ARBA" id="ARBA00004613"/>
    </source>
</evidence>
<sequence length="92" mass="8954">MAGTSARGVLCAVLLLAAVVQHAHSARPLHQQEAAALAAVEGSSGLLRPAVAATTVSGDAAAGAEGGGDAGVAVPYEDNKRLSPGGPDPQHH</sequence>
<evidence type="ECO:0000256" key="3">
    <source>
        <dbReference type="ARBA" id="ARBA00022525"/>
    </source>
</evidence>
<evidence type="ECO:0000313" key="9">
    <source>
        <dbReference type="EMBL" id="CAL4894337.1"/>
    </source>
</evidence>
<reference evidence="10" key="1">
    <citation type="submission" date="2024-06" db="EMBL/GenBank/DDBJ databases">
        <authorList>
            <person name="Ryan C."/>
        </authorList>
    </citation>
    <scope>NUCLEOTIDE SEQUENCE [LARGE SCALE GENOMIC DNA]</scope>
</reference>
<reference evidence="9 10" key="2">
    <citation type="submission" date="2024-10" db="EMBL/GenBank/DDBJ databases">
        <authorList>
            <person name="Ryan C."/>
        </authorList>
    </citation>
    <scope>NUCLEOTIDE SEQUENCE [LARGE SCALE GENOMIC DNA]</scope>
</reference>